<evidence type="ECO:0000313" key="3">
    <source>
        <dbReference type="Proteomes" id="UP000199662"/>
    </source>
</evidence>
<accession>A0A1H6Z9C2</accession>
<evidence type="ECO:0008006" key="4">
    <source>
        <dbReference type="Google" id="ProtNLM"/>
    </source>
</evidence>
<name>A0A1H6Z9C2_9FIRM</name>
<proteinExistence type="predicted"/>
<organism evidence="2 3">
    <name type="scientific">Propionispira arboris</name>
    <dbReference type="NCBI Taxonomy" id="84035"/>
    <lineage>
        <taxon>Bacteria</taxon>
        <taxon>Bacillati</taxon>
        <taxon>Bacillota</taxon>
        <taxon>Negativicutes</taxon>
        <taxon>Selenomonadales</taxon>
        <taxon>Selenomonadaceae</taxon>
        <taxon>Propionispira</taxon>
    </lineage>
</organism>
<feature type="transmembrane region" description="Helical" evidence="1">
    <location>
        <begin position="67"/>
        <end position="84"/>
    </location>
</feature>
<dbReference type="AlphaFoldDB" id="A0A1H6Z9C2"/>
<keyword evidence="1" id="KW-0472">Membrane</keyword>
<keyword evidence="3" id="KW-1185">Reference proteome</keyword>
<dbReference type="Proteomes" id="UP000199662">
    <property type="component" value="Unassembled WGS sequence"/>
</dbReference>
<dbReference type="RefSeq" id="WP_091831351.1">
    <property type="nucleotide sequence ID" value="NZ_FNZK01000009.1"/>
</dbReference>
<feature type="transmembrane region" description="Helical" evidence="1">
    <location>
        <begin position="90"/>
        <end position="109"/>
    </location>
</feature>
<gene>
    <name evidence="2" type="ORF">SAMN05660742_10914</name>
</gene>
<keyword evidence="1" id="KW-0812">Transmembrane</keyword>
<keyword evidence="1" id="KW-1133">Transmembrane helix</keyword>
<reference evidence="3" key="1">
    <citation type="submission" date="2016-10" db="EMBL/GenBank/DDBJ databases">
        <authorList>
            <person name="Varghese N."/>
            <person name="Submissions S."/>
        </authorList>
    </citation>
    <scope>NUCLEOTIDE SEQUENCE [LARGE SCALE GENOMIC DNA]</scope>
    <source>
        <strain evidence="3">DSM 2179</strain>
    </source>
</reference>
<protein>
    <recommendedName>
        <fullName evidence="4">Inner membrane protein</fullName>
    </recommendedName>
</protein>
<dbReference type="EMBL" id="FNZK01000009">
    <property type="protein sequence ID" value="SEJ50193.1"/>
    <property type="molecule type" value="Genomic_DNA"/>
</dbReference>
<sequence>MEDEKAIATRIRIENGYKNGASWFYWIAGMSILNEMFYQTHTGWIFAIGLGITQVTNVIFQNNGMSLIATLVLSGIFVFFGKMAHRGHNWAFITGMIFYILDAILFIMVKDYIGLGLHGLAIFGIYRGLRLHKKLIEINNNQDLKPSEEGAPV</sequence>
<evidence type="ECO:0000313" key="2">
    <source>
        <dbReference type="EMBL" id="SEJ50193.1"/>
    </source>
</evidence>
<dbReference type="STRING" id="84035.SAMN05660742_10914"/>
<feature type="transmembrane region" description="Helical" evidence="1">
    <location>
        <begin position="21"/>
        <end position="38"/>
    </location>
</feature>
<evidence type="ECO:0000256" key="1">
    <source>
        <dbReference type="SAM" id="Phobius"/>
    </source>
</evidence>